<organism evidence="3 4">
    <name type="scientific">Streptomyces liangshanensis</name>
    <dbReference type="NCBI Taxonomy" id="2717324"/>
    <lineage>
        <taxon>Bacteria</taxon>
        <taxon>Bacillati</taxon>
        <taxon>Actinomycetota</taxon>
        <taxon>Actinomycetes</taxon>
        <taxon>Kitasatosporales</taxon>
        <taxon>Streptomycetaceae</taxon>
        <taxon>Streptomyces</taxon>
    </lineage>
</organism>
<keyword evidence="4" id="KW-1185">Reference proteome</keyword>
<dbReference type="EMBL" id="CP050177">
    <property type="protein sequence ID" value="QIQ05407.1"/>
    <property type="molecule type" value="Genomic_DNA"/>
</dbReference>
<evidence type="ECO:0000313" key="4">
    <source>
        <dbReference type="Proteomes" id="UP000501179"/>
    </source>
</evidence>
<dbReference type="Gene3D" id="2.130.10.10">
    <property type="entry name" value="YVTN repeat-like/Quinoprotein amine dehydrogenase"/>
    <property type="match status" value="1"/>
</dbReference>
<keyword evidence="2" id="KW-0732">Signal</keyword>
<evidence type="ECO:0000256" key="2">
    <source>
        <dbReference type="SAM" id="SignalP"/>
    </source>
</evidence>
<dbReference type="SUPFAM" id="SSF50998">
    <property type="entry name" value="Quinoprotein alcohol dehydrogenase-like"/>
    <property type="match status" value="1"/>
</dbReference>
<gene>
    <name evidence="3" type="ORF">HA039_26730</name>
</gene>
<feature type="chain" id="PRO_5026312220" description="PQQ-binding-like beta-propeller repeat protein" evidence="2">
    <location>
        <begin position="26"/>
        <end position="226"/>
    </location>
</feature>
<evidence type="ECO:0008006" key="5">
    <source>
        <dbReference type="Google" id="ProtNLM"/>
    </source>
</evidence>
<dbReference type="InterPro" id="IPR015943">
    <property type="entry name" value="WD40/YVTN_repeat-like_dom_sf"/>
</dbReference>
<proteinExistence type="predicted"/>
<dbReference type="Proteomes" id="UP000501179">
    <property type="component" value="Chromosome"/>
</dbReference>
<dbReference type="KEGG" id="slia:HA039_26730"/>
<dbReference type="AlphaFoldDB" id="A0A6G9H5M0"/>
<dbReference type="RefSeq" id="WP_167033909.1">
    <property type="nucleotide sequence ID" value="NZ_CP050177.1"/>
</dbReference>
<protein>
    <recommendedName>
        <fullName evidence="5">PQQ-binding-like beta-propeller repeat protein</fullName>
    </recommendedName>
</protein>
<reference evidence="3 4" key="1">
    <citation type="submission" date="2020-03" db="EMBL/GenBank/DDBJ databases">
        <title>A novel species.</title>
        <authorList>
            <person name="Gao J."/>
        </authorList>
    </citation>
    <scope>NUCLEOTIDE SEQUENCE [LARGE SCALE GENOMIC DNA]</scope>
    <source>
        <strain evidence="3 4">QMT-12</strain>
    </source>
</reference>
<sequence>MTAPTGGRLALAFLPALLALPLVTAAHHARPAPFGDHLRTYRTAPGALVGPEPVPRAAAARVEARDPRTGALRWTHGRDGSRPVALAAVPGHVFALWSDGLVTDTERAAGTSVRWHRAVPDLTTPGALLPLGAGDRMLAVVTPRRIAAYRTADGDLRWVLPAAEGCAFAPGRQARTRGVLLVAQPCRAGGPWTTGVIAVDALGRITPGRTPLANEPRPDKAVAAPR</sequence>
<accession>A0A6G9H5M0</accession>
<name>A0A6G9H5M0_9ACTN</name>
<dbReference type="InterPro" id="IPR011047">
    <property type="entry name" value="Quinoprotein_ADH-like_sf"/>
</dbReference>
<feature type="region of interest" description="Disordered" evidence="1">
    <location>
        <begin position="207"/>
        <end position="226"/>
    </location>
</feature>
<feature type="signal peptide" evidence="2">
    <location>
        <begin position="1"/>
        <end position="25"/>
    </location>
</feature>
<evidence type="ECO:0000313" key="3">
    <source>
        <dbReference type="EMBL" id="QIQ05407.1"/>
    </source>
</evidence>
<evidence type="ECO:0000256" key="1">
    <source>
        <dbReference type="SAM" id="MobiDB-lite"/>
    </source>
</evidence>